<dbReference type="PANTHER" id="PTHR45786:SF68">
    <property type="entry name" value="OS02G0701800 PROTEIN"/>
    <property type="match status" value="1"/>
</dbReference>
<evidence type="ECO:0000313" key="2">
    <source>
        <dbReference type="EMBL" id="BAS80474.1"/>
    </source>
</evidence>
<dbReference type="PaxDb" id="39947-A0A0P0VND7"/>
<dbReference type="AlphaFoldDB" id="A0A0P0VND7"/>
<reference evidence="2 3" key="3">
    <citation type="journal article" date="2013" name="Rice">
        <title>Improvement of the Oryza sativa Nipponbare reference genome using next generation sequence and optical map data.</title>
        <authorList>
            <person name="Kawahara Y."/>
            <person name="de la Bastide M."/>
            <person name="Hamilton J.P."/>
            <person name="Kanamori H."/>
            <person name="McCombie W.R."/>
            <person name="Ouyang S."/>
            <person name="Schwartz D.C."/>
            <person name="Tanaka T."/>
            <person name="Wu J."/>
            <person name="Zhou S."/>
            <person name="Childs K.L."/>
            <person name="Davidson R.M."/>
            <person name="Lin H."/>
            <person name="Quesada-Ocampo L."/>
            <person name="Vaillancourt B."/>
            <person name="Sakai H."/>
            <person name="Lee S.S."/>
            <person name="Kim J."/>
            <person name="Numa H."/>
            <person name="Itoh T."/>
            <person name="Buell C.R."/>
            <person name="Matsumoto T."/>
        </authorList>
    </citation>
    <scope>NUCLEOTIDE SEQUENCE [LARGE SCALE GENOMIC DNA]</scope>
    <source>
        <strain evidence="3">cv. Nipponbare</strain>
    </source>
</reference>
<name>A0A0P0VND7_ORYSJ</name>
<dbReference type="EMBL" id="AP014958">
    <property type="protein sequence ID" value="BAS80474.1"/>
    <property type="molecule type" value="Genomic_DNA"/>
</dbReference>
<keyword evidence="3" id="KW-1185">Reference proteome</keyword>
<reference evidence="2 3" key="2">
    <citation type="journal article" date="2013" name="Plant Cell Physiol.">
        <title>Rice Annotation Project Database (RAP-DB): an integrative and interactive database for rice genomics.</title>
        <authorList>
            <person name="Sakai H."/>
            <person name="Lee S.S."/>
            <person name="Tanaka T."/>
            <person name="Numa H."/>
            <person name="Kim J."/>
            <person name="Kawahara Y."/>
            <person name="Wakimoto H."/>
            <person name="Yang C.C."/>
            <person name="Iwamoto M."/>
            <person name="Abe T."/>
            <person name="Yamada Y."/>
            <person name="Muto A."/>
            <person name="Inokuchi H."/>
            <person name="Ikemura T."/>
            <person name="Matsumoto T."/>
            <person name="Sasaki T."/>
            <person name="Itoh T."/>
        </authorList>
    </citation>
    <scope>NUCLEOTIDE SEQUENCE [LARGE SCALE GENOMIC DNA]</scope>
    <source>
        <strain evidence="3">cv. Nipponbare</strain>
    </source>
</reference>
<dbReference type="InParanoid" id="A0A0P0VND7"/>
<evidence type="ECO:0000313" key="3">
    <source>
        <dbReference type="Proteomes" id="UP000059680"/>
    </source>
</evidence>
<evidence type="ECO:0000256" key="1">
    <source>
        <dbReference type="SAM" id="MobiDB-lite"/>
    </source>
</evidence>
<feature type="region of interest" description="Disordered" evidence="1">
    <location>
        <begin position="449"/>
        <end position="474"/>
    </location>
</feature>
<reference evidence="3" key="1">
    <citation type="journal article" date="2005" name="Nature">
        <title>The map-based sequence of the rice genome.</title>
        <authorList>
            <consortium name="International rice genome sequencing project (IRGSP)"/>
            <person name="Matsumoto T."/>
            <person name="Wu J."/>
            <person name="Kanamori H."/>
            <person name="Katayose Y."/>
            <person name="Fujisawa M."/>
            <person name="Namiki N."/>
            <person name="Mizuno H."/>
            <person name="Yamamoto K."/>
            <person name="Antonio B.A."/>
            <person name="Baba T."/>
            <person name="Sakata K."/>
            <person name="Nagamura Y."/>
            <person name="Aoki H."/>
            <person name="Arikawa K."/>
            <person name="Arita K."/>
            <person name="Bito T."/>
            <person name="Chiden Y."/>
            <person name="Fujitsuka N."/>
            <person name="Fukunaka R."/>
            <person name="Hamada M."/>
            <person name="Harada C."/>
            <person name="Hayashi A."/>
            <person name="Hijishita S."/>
            <person name="Honda M."/>
            <person name="Hosokawa S."/>
            <person name="Ichikawa Y."/>
            <person name="Idonuma A."/>
            <person name="Iijima M."/>
            <person name="Ikeda M."/>
            <person name="Ikeno M."/>
            <person name="Ito K."/>
            <person name="Ito S."/>
            <person name="Ito T."/>
            <person name="Ito Y."/>
            <person name="Ito Y."/>
            <person name="Iwabuchi A."/>
            <person name="Kamiya K."/>
            <person name="Karasawa W."/>
            <person name="Kurita K."/>
            <person name="Katagiri S."/>
            <person name="Kikuta A."/>
            <person name="Kobayashi H."/>
            <person name="Kobayashi N."/>
            <person name="Machita K."/>
            <person name="Maehara T."/>
            <person name="Masukawa M."/>
            <person name="Mizubayashi T."/>
            <person name="Mukai Y."/>
            <person name="Nagasaki H."/>
            <person name="Nagata Y."/>
            <person name="Naito S."/>
            <person name="Nakashima M."/>
            <person name="Nakama Y."/>
            <person name="Nakamichi Y."/>
            <person name="Nakamura M."/>
            <person name="Meguro A."/>
            <person name="Negishi M."/>
            <person name="Ohta I."/>
            <person name="Ohta T."/>
            <person name="Okamoto M."/>
            <person name="Ono N."/>
            <person name="Saji S."/>
            <person name="Sakaguchi M."/>
            <person name="Sakai K."/>
            <person name="Shibata M."/>
            <person name="Shimokawa T."/>
            <person name="Song J."/>
            <person name="Takazaki Y."/>
            <person name="Terasawa K."/>
            <person name="Tsugane M."/>
            <person name="Tsuji K."/>
            <person name="Ueda S."/>
            <person name="Waki K."/>
            <person name="Yamagata H."/>
            <person name="Yamamoto M."/>
            <person name="Yamamoto S."/>
            <person name="Yamane H."/>
            <person name="Yoshiki S."/>
            <person name="Yoshihara R."/>
            <person name="Yukawa K."/>
            <person name="Zhong H."/>
            <person name="Yano M."/>
            <person name="Yuan Q."/>
            <person name="Ouyang S."/>
            <person name="Liu J."/>
            <person name="Jones K.M."/>
            <person name="Gansberger K."/>
            <person name="Moffat K."/>
            <person name="Hill J."/>
            <person name="Bera J."/>
            <person name="Fadrosh D."/>
            <person name="Jin S."/>
            <person name="Johri S."/>
            <person name="Kim M."/>
            <person name="Overton L."/>
            <person name="Reardon M."/>
            <person name="Tsitrin T."/>
            <person name="Vuong H."/>
            <person name="Weaver B."/>
            <person name="Ciecko A."/>
            <person name="Tallon L."/>
            <person name="Jackson J."/>
            <person name="Pai G."/>
            <person name="Aken S.V."/>
            <person name="Utterback T."/>
            <person name="Reidmuller S."/>
            <person name="Feldblyum T."/>
            <person name="Hsiao J."/>
            <person name="Zismann V."/>
            <person name="Iobst S."/>
            <person name="de Vazeille A.R."/>
            <person name="Buell C.R."/>
            <person name="Ying K."/>
            <person name="Li Y."/>
            <person name="Lu T."/>
            <person name="Huang Y."/>
            <person name="Zhao Q."/>
            <person name="Feng Q."/>
            <person name="Zhang L."/>
            <person name="Zhu J."/>
            <person name="Weng Q."/>
            <person name="Mu J."/>
            <person name="Lu Y."/>
            <person name="Fan D."/>
            <person name="Liu Y."/>
            <person name="Guan J."/>
            <person name="Zhang Y."/>
            <person name="Yu S."/>
            <person name="Liu X."/>
            <person name="Zhang Y."/>
            <person name="Hong G."/>
            <person name="Han B."/>
            <person name="Choisne N."/>
            <person name="Demange N."/>
            <person name="Orjeda G."/>
            <person name="Samain S."/>
            <person name="Cattolico L."/>
            <person name="Pelletier E."/>
            <person name="Couloux A."/>
            <person name="Segurens B."/>
            <person name="Wincker P."/>
            <person name="D'Hont A."/>
            <person name="Scarpelli C."/>
            <person name="Weissenbach J."/>
            <person name="Salanoubat M."/>
            <person name="Quetier F."/>
            <person name="Yu Y."/>
            <person name="Kim H.R."/>
            <person name="Rambo T."/>
            <person name="Currie J."/>
            <person name="Collura K."/>
            <person name="Luo M."/>
            <person name="Yang T."/>
            <person name="Ammiraju J.S.S."/>
            <person name="Engler F."/>
            <person name="Soderlund C."/>
            <person name="Wing R.A."/>
            <person name="Palmer L.E."/>
            <person name="de la Bastide M."/>
            <person name="Spiegel L."/>
            <person name="Nascimento L."/>
            <person name="Zutavern T."/>
            <person name="O'Shaughnessy A."/>
            <person name="Dike S."/>
            <person name="Dedhia N."/>
            <person name="Preston R."/>
            <person name="Balija V."/>
            <person name="McCombie W.R."/>
            <person name="Chow T."/>
            <person name="Chen H."/>
            <person name="Chung M."/>
            <person name="Chen C."/>
            <person name="Shaw J."/>
            <person name="Wu H."/>
            <person name="Hsiao K."/>
            <person name="Chao Y."/>
            <person name="Chu M."/>
            <person name="Cheng C."/>
            <person name="Hour A."/>
            <person name="Lee P."/>
            <person name="Lin S."/>
            <person name="Lin Y."/>
            <person name="Liou J."/>
            <person name="Liu S."/>
            <person name="Hsing Y."/>
            <person name="Raghuvanshi S."/>
            <person name="Mohanty A."/>
            <person name="Bharti A.K."/>
            <person name="Gaur A."/>
            <person name="Gupta V."/>
            <person name="Kumar D."/>
            <person name="Ravi V."/>
            <person name="Vij S."/>
            <person name="Kapur A."/>
            <person name="Khurana P."/>
            <person name="Khurana P."/>
            <person name="Khurana J.P."/>
            <person name="Tyagi A.K."/>
            <person name="Gaikwad K."/>
            <person name="Singh A."/>
            <person name="Dalal V."/>
            <person name="Srivastava S."/>
            <person name="Dixit A."/>
            <person name="Pal A.K."/>
            <person name="Ghazi I.A."/>
            <person name="Yadav M."/>
            <person name="Pandit A."/>
            <person name="Bhargava A."/>
            <person name="Sureshbabu K."/>
            <person name="Batra K."/>
            <person name="Sharma T.R."/>
            <person name="Mohapatra T."/>
            <person name="Singh N.K."/>
            <person name="Messing J."/>
            <person name="Nelson A.B."/>
            <person name="Fuks G."/>
            <person name="Kavchok S."/>
            <person name="Keizer G."/>
            <person name="Linton E."/>
            <person name="Llaca V."/>
            <person name="Song R."/>
            <person name="Tanyolac B."/>
            <person name="Young S."/>
            <person name="Ho-Il K."/>
            <person name="Hahn J.H."/>
            <person name="Sangsakoo G."/>
            <person name="Vanavichit A."/>
            <person name="de Mattos Luiz.A.T."/>
            <person name="Zimmer P.D."/>
            <person name="Malone G."/>
            <person name="Dellagostin O."/>
            <person name="de Oliveira A.C."/>
            <person name="Bevan M."/>
            <person name="Bancroft I."/>
            <person name="Minx P."/>
            <person name="Cordum H."/>
            <person name="Wilson R."/>
            <person name="Cheng Z."/>
            <person name="Jin W."/>
            <person name="Jiang J."/>
            <person name="Leong S.A."/>
            <person name="Iwama H."/>
            <person name="Gojobori T."/>
            <person name="Itoh T."/>
            <person name="Niimura Y."/>
            <person name="Fujii Y."/>
            <person name="Habara T."/>
            <person name="Sakai H."/>
            <person name="Sato Y."/>
            <person name="Wilson G."/>
            <person name="Kumar K."/>
            <person name="McCouch S."/>
            <person name="Juretic N."/>
            <person name="Hoen D."/>
            <person name="Wright S."/>
            <person name="Bruskiewich R."/>
            <person name="Bureau T."/>
            <person name="Miyao A."/>
            <person name="Hirochika H."/>
            <person name="Nishikawa T."/>
            <person name="Kadowaki K."/>
            <person name="Sugiura M."/>
            <person name="Burr B."/>
            <person name="Sasaki T."/>
        </authorList>
    </citation>
    <scope>NUCLEOTIDE SEQUENCE [LARGE SCALE GENOMIC DNA]</scope>
    <source>
        <strain evidence="3">cv. Nipponbare</strain>
    </source>
</reference>
<accession>A0A0P0VND7</accession>
<dbReference type="Proteomes" id="UP000059680">
    <property type="component" value="Chromosome 2"/>
</dbReference>
<dbReference type="PANTHER" id="PTHR45786">
    <property type="entry name" value="DNA BINDING PROTEIN-LIKE"/>
    <property type="match status" value="1"/>
</dbReference>
<sequence>MSSIDKRREQKTKYQREWRARKKAKLNNVDGWSATSSTPAIGAFSTINEGSLYGTVCSTILNDAQVADKENHDPDDPNDWLHRNDVYKPRFNVRKASNLEQTGAGLVIGENIRYKGVEDAKCVDNDFEGVSQVLEDDGYESYRVDVTGVIGISTDDPHDRVYHKLPKTHHVLKKVPDCKHCQAIRFQFESPGFCCREGKINVKIPTVPDELIRLFTSQVHNDAKYFRKHIRYFNSHFSFTSLGVTLDQRVSTAAGTGVYTFRVHGALYHRLDNLVPGSQGPCHMQLYFYDTEDANALAHRVRRSPDLDINLVRVILRILVQNPYVQTFSRVGSMSNLDDYMIELNTNVTPDQRRYNAPTASQVATIWLEGDDPMKTFDRHVLVHAKGDKPCYIKAYHGCYDPLAYPLFNPNGETGWNLKMPYDDPNQIPCDVEMDETCEASTFGDVHTNEESTFNDLPDNEDDNDDSSKSGKGKKDKFVTAREYYCFRLQVRRGLLNIICSEDDFSNNEPLTCTSKSSI</sequence>
<protein>
    <submittedName>
        <fullName evidence="2">Os02g0701800 protein</fullName>
    </submittedName>
</protein>
<gene>
    <name evidence="2" type="ordered locus">Os02g0701800</name>
    <name evidence="2" type="ORF">OSNPB_020701800</name>
</gene>
<organism evidence="2 3">
    <name type="scientific">Oryza sativa subsp. japonica</name>
    <name type="common">Rice</name>
    <dbReference type="NCBI Taxonomy" id="39947"/>
    <lineage>
        <taxon>Eukaryota</taxon>
        <taxon>Viridiplantae</taxon>
        <taxon>Streptophyta</taxon>
        <taxon>Embryophyta</taxon>
        <taxon>Tracheophyta</taxon>
        <taxon>Spermatophyta</taxon>
        <taxon>Magnoliopsida</taxon>
        <taxon>Liliopsida</taxon>
        <taxon>Poales</taxon>
        <taxon>Poaceae</taxon>
        <taxon>BOP clade</taxon>
        <taxon>Oryzoideae</taxon>
        <taxon>Oryzeae</taxon>
        <taxon>Oryzinae</taxon>
        <taxon>Oryza</taxon>
        <taxon>Oryza sativa</taxon>
    </lineage>
</organism>
<proteinExistence type="predicted"/>
<dbReference type="STRING" id="39947.A0A0P0VND7"/>
<dbReference type="SMR" id="A0A0P0VND7"/>